<reference evidence="4" key="1">
    <citation type="submission" date="2024-02" db="EMBL/GenBank/DDBJ databases">
        <authorList>
            <consortium name="ELIXIR-Norway"/>
            <consortium name="Elixir Norway"/>
        </authorList>
    </citation>
    <scope>NUCLEOTIDE SEQUENCE</scope>
</reference>
<evidence type="ECO:0000256" key="1">
    <source>
        <dbReference type="ARBA" id="ARBA00023015"/>
    </source>
</evidence>
<accession>A0ABP0W4Y8</accession>
<dbReference type="PROSITE" id="PS50888">
    <property type="entry name" value="BHLH"/>
    <property type="match status" value="1"/>
</dbReference>
<evidence type="ECO:0000256" key="2">
    <source>
        <dbReference type="ARBA" id="ARBA00023163"/>
    </source>
</evidence>
<organism evidence="4 5">
    <name type="scientific">Sphagnum jensenii</name>
    <dbReference type="NCBI Taxonomy" id="128206"/>
    <lineage>
        <taxon>Eukaryota</taxon>
        <taxon>Viridiplantae</taxon>
        <taxon>Streptophyta</taxon>
        <taxon>Embryophyta</taxon>
        <taxon>Bryophyta</taxon>
        <taxon>Sphagnophytina</taxon>
        <taxon>Sphagnopsida</taxon>
        <taxon>Sphagnales</taxon>
        <taxon>Sphagnaceae</taxon>
        <taxon>Sphagnum</taxon>
    </lineage>
</organism>
<dbReference type="SUPFAM" id="SSF47459">
    <property type="entry name" value="HLH, helix-loop-helix DNA-binding domain"/>
    <property type="match status" value="1"/>
</dbReference>
<keyword evidence="1" id="KW-0805">Transcription regulation</keyword>
<dbReference type="InterPro" id="IPR011598">
    <property type="entry name" value="bHLH_dom"/>
</dbReference>
<dbReference type="Proteomes" id="UP001497444">
    <property type="component" value="Chromosome 14"/>
</dbReference>
<dbReference type="PANTHER" id="PTHR46266:SF4">
    <property type="entry name" value="TRANSCRIPTION FACTOR TT8"/>
    <property type="match status" value="1"/>
</dbReference>
<gene>
    <name evidence="4" type="ORF">CSSPJE1EN1_LOCUS7325</name>
</gene>
<evidence type="ECO:0000259" key="3">
    <source>
        <dbReference type="PROSITE" id="PS50888"/>
    </source>
</evidence>
<dbReference type="PANTHER" id="PTHR46266">
    <property type="entry name" value="TRANSCRIPTION FACTOR TT8"/>
    <property type="match status" value="1"/>
</dbReference>
<dbReference type="InterPro" id="IPR036638">
    <property type="entry name" value="HLH_DNA-bd_sf"/>
</dbReference>
<evidence type="ECO:0000313" key="5">
    <source>
        <dbReference type="Proteomes" id="UP001497444"/>
    </source>
</evidence>
<protein>
    <recommendedName>
        <fullName evidence="3">BHLH domain-containing protein</fullName>
    </recommendedName>
</protein>
<evidence type="ECO:0000313" key="4">
    <source>
        <dbReference type="EMBL" id="CAK9261847.1"/>
    </source>
</evidence>
<dbReference type="Pfam" id="PF00010">
    <property type="entry name" value="HLH"/>
    <property type="match status" value="1"/>
</dbReference>
<proteinExistence type="predicted"/>
<name>A0ABP0W4Y8_9BRYO</name>
<keyword evidence="2" id="KW-0804">Transcription</keyword>
<feature type="domain" description="BHLH" evidence="3">
    <location>
        <begin position="496"/>
        <end position="545"/>
    </location>
</feature>
<dbReference type="EMBL" id="OZ020109">
    <property type="protein sequence ID" value="CAK9261847.1"/>
    <property type="molecule type" value="Genomic_DNA"/>
</dbReference>
<dbReference type="SMART" id="SM00353">
    <property type="entry name" value="HLH"/>
    <property type="match status" value="1"/>
</dbReference>
<keyword evidence="5" id="KW-1185">Reference proteome</keyword>
<sequence length="731" mass="80153">MLEDSEISESRSLTDIVQSLDWTTVDYGDDVRDFPFLDSIADACPQLLDPETCCPQGAQLMQMASAAGVVTSITPTAVPELPEVDMSFQPLVLPLMNHQQLLQQQQQQLMNFKYMPDDFNESLRNSGTILRSEEPYFHWTAQGNQSLFFDDDGSQNCLLVDEHLDSTTTTSDHKFMFRGSQLDSCITDHLMTKTSSSSSDCLVAGDAVLSPVACNKWVDPDMLVGSSQKLVAEPVPVESLFVAASTTGLISEQCSNGVHNSSPSGLQQRSSSCSFSHLRLAEKEEEKEEGEERSRLCYLYGSTDHEAAWQLMGTTAKLEASASANPSDDDPFFHHLRQTSTQYSSAASSFTQSLLASSWASATDGSSPTMDHLHHVHNNVELAAWPTPSRFLHSHKSPFTRSCGSYSNYSGPLQMRGVGDRNNLRRCAPRQSLLRRWTEKIVPVLQQEARRQKQLDDLEQLELAAKCNPNPTLTSCAGQQATQSAMVRSNPAQNRAAAHIHKLAERGRRSKFKEKLHTIRALVPLTKKKDRVSILSHAIDYILQLKTEVAELQKSQQEEQAAAQECDLAAEAGSSSSSLRITAASGSGTSTTNATAAPATSRLDLKVAVSCPGNESGDHQPQQQQQQQHLVINVKVADKLHAQKLISLLTASKDLGLEIRSLDCRCINDQFHVAVKAVVQACDRGAALEEHGLQNNMLRSSCSPEQLQETLTRVLDFPFEISPGSVIPSSG</sequence>
<dbReference type="Gene3D" id="4.10.280.10">
    <property type="entry name" value="Helix-loop-helix DNA-binding domain"/>
    <property type="match status" value="1"/>
</dbReference>